<evidence type="ECO:0000313" key="3">
    <source>
        <dbReference type="EMBL" id="PJZ66087.1"/>
    </source>
</evidence>
<evidence type="ECO:0000256" key="1">
    <source>
        <dbReference type="ARBA" id="ARBA00022614"/>
    </source>
</evidence>
<dbReference type="Pfam" id="PF12799">
    <property type="entry name" value="LRR_4"/>
    <property type="match status" value="1"/>
</dbReference>
<reference evidence="3 4" key="1">
    <citation type="submission" date="2017-07" db="EMBL/GenBank/DDBJ databases">
        <title>Leptospira spp. isolated from tropical soils.</title>
        <authorList>
            <person name="Thibeaux R."/>
            <person name="Iraola G."/>
            <person name="Ferres I."/>
            <person name="Bierque E."/>
            <person name="Girault D."/>
            <person name="Soupe-Gilbert M.-E."/>
            <person name="Picardeau M."/>
            <person name="Goarant C."/>
        </authorList>
    </citation>
    <scope>NUCLEOTIDE SEQUENCE [LARGE SCALE GENOMIC DNA]</scope>
    <source>
        <strain evidence="3 4">FH2-C-A2</strain>
    </source>
</reference>
<evidence type="ECO:0000256" key="2">
    <source>
        <dbReference type="ARBA" id="ARBA00022737"/>
    </source>
</evidence>
<dbReference type="SUPFAM" id="SSF52058">
    <property type="entry name" value="L domain-like"/>
    <property type="match status" value="1"/>
</dbReference>
<dbReference type="InterPro" id="IPR032675">
    <property type="entry name" value="LRR_dom_sf"/>
</dbReference>
<evidence type="ECO:0008006" key="5">
    <source>
        <dbReference type="Google" id="ProtNLM"/>
    </source>
</evidence>
<dbReference type="PANTHER" id="PTHR46652:SF3">
    <property type="entry name" value="LEUCINE-RICH REPEAT-CONTAINING PROTEIN 9"/>
    <property type="match status" value="1"/>
</dbReference>
<evidence type="ECO:0000313" key="4">
    <source>
        <dbReference type="Proteomes" id="UP000231912"/>
    </source>
</evidence>
<dbReference type="InterPro" id="IPR025875">
    <property type="entry name" value="Leu-rich_rpt_4"/>
</dbReference>
<protein>
    <recommendedName>
        <fullName evidence="5">Leucine-rich repeat domain-containing protein</fullName>
    </recommendedName>
</protein>
<dbReference type="InterPro" id="IPR050836">
    <property type="entry name" value="SDS22/Internalin_LRR"/>
</dbReference>
<dbReference type="Gene3D" id="3.80.10.10">
    <property type="entry name" value="Ribonuclease Inhibitor"/>
    <property type="match status" value="1"/>
</dbReference>
<comment type="caution">
    <text evidence="3">The sequence shown here is derived from an EMBL/GenBank/DDBJ whole genome shotgun (WGS) entry which is preliminary data.</text>
</comment>
<dbReference type="EMBL" id="NPDT01000003">
    <property type="protein sequence ID" value="PJZ66087.1"/>
    <property type="molecule type" value="Genomic_DNA"/>
</dbReference>
<sequence length="234" mass="26878">MRKFFFLLFFLSCSYRSENYSTIRNSSGEVLGAYPQDIRWLGFQEEPSWKDLLAFSKLEVLELNTKELRSLEGLPDLPRLRYLNITDSQIRDLSPLRRFEKLDSLVLNGVPITDVGMKTFDGWNRLTRLEMKGSKISNLEFIGPGCKLRHLLIKNTKVKDLSPLGNCTSLQELYLQGTEVKDLVPLYSLSGLFHLQLDGTDVSDDEIRNIRKQLPYLKIMPGLRKILSSEKGSD</sequence>
<organism evidence="3 4">
    <name type="scientific">Leptospira wolffii</name>
    <dbReference type="NCBI Taxonomy" id="409998"/>
    <lineage>
        <taxon>Bacteria</taxon>
        <taxon>Pseudomonadati</taxon>
        <taxon>Spirochaetota</taxon>
        <taxon>Spirochaetia</taxon>
        <taxon>Leptospirales</taxon>
        <taxon>Leptospiraceae</taxon>
        <taxon>Leptospira</taxon>
    </lineage>
</organism>
<dbReference type="RefSeq" id="WP_100758760.1">
    <property type="nucleotide sequence ID" value="NZ_NPDT01000003.1"/>
</dbReference>
<gene>
    <name evidence="3" type="ORF">CH371_09970</name>
</gene>
<keyword evidence="2" id="KW-0677">Repeat</keyword>
<keyword evidence="1" id="KW-0433">Leucine-rich repeat</keyword>
<dbReference type="Proteomes" id="UP000231912">
    <property type="component" value="Unassembled WGS sequence"/>
</dbReference>
<proteinExistence type="predicted"/>
<dbReference type="AlphaFoldDB" id="A0A2M9ZCN4"/>
<accession>A0A2M9ZCN4</accession>
<dbReference type="PANTHER" id="PTHR46652">
    <property type="entry name" value="LEUCINE-RICH REPEAT AND IQ DOMAIN-CONTAINING PROTEIN 1-RELATED"/>
    <property type="match status" value="1"/>
</dbReference>
<name>A0A2M9ZCN4_9LEPT</name>